<dbReference type="PANTHER" id="PTHR46594:SF4">
    <property type="entry name" value="P-TYPE CATION-TRANSPORTING ATPASE"/>
    <property type="match status" value="1"/>
</dbReference>
<keyword evidence="3" id="KW-0186">Copper</keyword>
<dbReference type="EMBL" id="NOKQ01000199">
    <property type="protein sequence ID" value="OZS78235.1"/>
    <property type="molecule type" value="Genomic_DNA"/>
</dbReference>
<dbReference type="InterPro" id="IPR017969">
    <property type="entry name" value="Heavy-metal-associated_CS"/>
</dbReference>
<dbReference type="FunFam" id="3.30.70.100:FF:000005">
    <property type="entry name" value="Copper-exporting P-type ATPase A"/>
    <property type="match status" value="1"/>
</dbReference>
<evidence type="ECO:0000256" key="3">
    <source>
        <dbReference type="ARBA" id="ARBA00023008"/>
    </source>
</evidence>
<sequence length="80" mass="8561">MKETTLNVVGMSCSSCINKIEGQVGKLTGVDTVKVKLSDGQVDVSFQDEQVTLDEIKAAIQETGYKVADTKNEIGCSCCK</sequence>
<dbReference type="GO" id="GO:0005507">
    <property type="term" value="F:copper ion binding"/>
    <property type="evidence" value="ECO:0007669"/>
    <property type="project" value="InterPro"/>
</dbReference>
<dbReference type="PANTHER" id="PTHR46594">
    <property type="entry name" value="P-TYPE CATION-TRANSPORTING ATPASE"/>
    <property type="match status" value="1"/>
</dbReference>
<dbReference type="InterPro" id="IPR006122">
    <property type="entry name" value="HMA_Cu_ion-bd"/>
</dbReference>
<dbReference type="Gene3D" id="3.30.70.100">
    <property type="match status" value="1"/>
</dbReference>
<keyword evidence="2" id="KW-0479">Metal-binding</keyword>
<evidence type="ECO:0000256" key="1">
    <source>
        <dbReference type="ARBA" id="ARBA00015313"/>
    </source>
</evidence>
<name>A0A264W3U4_9BACL</name>
<reference evidence="5 6" key="1">
    <citation type="submission" date="2017-07" db="EMBL/GenBank/DDBJ databases">
        <title>Tetzosporium hominis gen.nov. sp.nov.</title>
        <authorList>
            <person name="Tetz G."/>
            <person name="Tetz V."/>
        </authorList>
    </citation>
    <scope>NUCLEOTIDE SEQUENCE [LARGE SCALE GENOMIC DNA]</scope>
    <source>
        <strain evidence="5 6">VT-49</strain>
    </source>
</reference>
<dbReference type="PROSITE" id="PS01047">
    <property type="entry name" value="HMA_1"/>
    <property type="match status" value="1"/>
</dbReference>
<accession>A0A264W3U4</accession>
<organism evidence="5 6">
    <name type="scientific">Tetzosporium hominis</name>
    <dbReference type="NCBI Taxonomy" id="2020506"/>
    <lineage>
        <taxon>Bacteria</taxon>
        <taxon>Bacillati</taxon>
        <taxon>Bacillota</taxon>
        <taxon>Bacilli</taxon>
        <taxon>Bacillales</taxon>
        <taxon>Caryophanaceae</taxon>
        <taxon>Tetzosporium</taxon>
    </lineage>
</organism>
<dbReference type="AlphaFoldDB" id="A0A264W3U4"/>
<dbReference type="PROSITE" id="PS50846">
    <property type="entry name" value="HMA_2"/>
    <property type="match status" value="1"/>
</dbReference>
<protein>
    <recommendedName>
        <fullName evidence="1">Copper chaperone CopZ</fullName>
    </recommendedName>
</protein>
<gene>
    <name evidence="5" type="ORF">CF394_07170</name>
</gene>
<comment type="caution">
    <text evidence="5">The sequence shown here is derived from an EMBL/GenBank/DDBJ whole genome shotgun (WGS) entry which is preliminary data.</text>
</comment>
<dbReference type="SUPFAM" id="SSF55008">
    <property type="entry name" value="HMA, heavy metal-associated domain"/>
    <property type="match status" value="1"/>
</dbReference>
<evidence type="ECO:0000313" key="6">
    <source>
        <dbReference type="Proteomes" id="UP000217065"/>
    </source>
</evidence>
<dbReference type="NCBIfam" id="TIGR00003">
    <property type="entry name" value="copper ion binding protein"/>
    <property type="match status" value="1"/>
</dbReference>
<dbReference type="InterPro" id="IPR006121">
    <property type="entry name" value="HMA_dom"/>
</dbReference>
<evidence type="ECO:0000313" key="5">
    <source>
        <dbReference type="EMBL" id="OZS78235.1"/>
    </source>
</evidence>
<evidence type="ECO:0000259" key="4">
    <source>
        <dbReference type="PROSITE" id="PS50846"/>
    </source>
</evidence>
<dbReference type="RefSeq" id="WP_094942607.1">
    <property type="nucleotide sequence ID" value="NZ_NOKQ01000199.1"/>
</dbReference>
<dbReference type="CDD" id="cd00371">
    <property type="entry name" value="HMA"/>
    <property type="match status" value="1"/>
</dbReference>
<keyword evidence="6" id="KW-1185">Reference proteome</keyword>
<feature type="domain" description="HMA" evidence="4">
    <location>
        <begin position="2"/>
        <end position="68"/>
    </location>
</feature>
<dbReference type="InterPro" id="IPR036163">
    <property type="entry name" value="HMA_dom_sf"/>
</dbReference>
<dbReference type="Proteomes" id="UP000217065">
    <property type="component" value="Unassembled WGS sequence"/>
</dbReference>
<proteinExistence type="predicted"/>
<dbReference type="Pfam" id="PF00403">
    <property type="entry name" value="HMA"/>
    <property type="match status" value="1"/>
</dbReference>
<dbReference type="OrthoDB" id="9813965at2"/>
<evidence type="ECO:0000256" key="2">
    <source>
        <dbReference type="ARBA" id="ARBA00022723"/>
    </source>
</evidence>